<dbReference type="InterPro" id="IPR019421">
    <property type="entry name" value="7TM_GPCR_serpentine_rcpt_Srd"/>
</dbReference>
<keyword evidence="8" id="KW-1185">Reference proteome</keyword>
<dbReference type="OrthoDB" id="5797606at2759"/>
<dbReference type="PANTHER" id="PTHR22945:SF90">
    <property type="entry name" value="G_PROTEIN_RECEP_F1_2 DOMAIN-CONTAINING PROTEIN"/>
    <property type="match status" value="1"/>
</dbReference>
<name>A0A0C2GDM1_9BILA</name>
<evidence type="ECO:0000313" key="8">
    <source>
        <dbReference type="Proteomes" id="UP000054047"/>
    </source>
</evidence>
<organism evidence="7 8">
    <name type="scientific">Ancylostoma duodenale</name>
    <dbReference type="NCBI Taxonomy" id="51022"/>
    <lineage>
        <taxon>Eukaryota</taxon>
        <taxon>Metazoa</taxon>
        <taxon>Ecdysozoa</taxon>
        <taxon>Nematoda</taxon>
        <taxon>Chromadorea</taxon>
        <taxon>Rhabditida</taxon>
        <taxon>Rhabditina</taxon>
        <taxon>Rhabditomorpha</taxon>
        <taxon>Strongyloidea</taxon>
        <taxon>Ancylostomatidae</taxon>
        <taxon>Ancylostomatinae</taxon>
        <taxon>Ancylostoma</taxon>
    </lineage>
</organism>
<reference evidence="7 8" key="1">
    <citation type="submission" date="2013-12" db="EMBL/GenBank/DDBJ databases">
        <title>Draft genome of the parsitic nematode Ancylostoma duodenale.</title>
        <authorList>
            <person name="Mitreva M."/>
        </authorList>
    </citation>
    <scope>NUCLEOTIDE SEQUENCE [LARGE SCALE GENOMIC DNA]</scope>
    <source>
        <strain evidence="7 8">Zhejiang</strain>
    </source>
</reference>
<dbReference type="Proteomes" id="UP000054047">
    <property type="component" value="Unassembled WGS sequence"/>
</dbReference>
<evidence type="ECO:0000313" key="7">
    <source>
        <dbReference type="EMBL" id="KIH59250.1"/>
    </source>
</evidence>
<keyword evidence="3 6" id="KW-0812">Transmembrane</keyword>
<dbReference type="InterPro" id="IPR050920">
    <property type="entry name" value="Nematode_rcpt-like_delta"/>
</dbReference>
<dbReference type="PANTHER" id="PTHR22945">
    <property type="entry name" value="SERPENTINE RECEPTOR, CLASS D DELTA"/>
    <property type="match status" value="1"/>
</dbReference>
<gene>
    <name evidence="7" type="ORF">ANCDUO_10523</name>
</gene>
<comment type="subcellular location">
    <subcellularLocation>
        <location evidence="1">Membrane</location>
        <topology evidence="1">Multi-pass membrane protein</topology>
    </subcellularLocation>
</comment>
<feature type="transmembrane region" description="Helical" evidence="6">
    <location>
        <begin position="128"/>
        <end position="147"/>
    </location>
</feature>
<evidence type="ECO:0000256" key="6">
    <source>
        <dbReference type="SAM" id="Phobius"/>
    </source>
</evidence>
<evidence type="ECO:0000256" key="2">
    <source>
        <dbReference type="ARBA" id="ARBA00009166"/>
    </source>
</evidence>
<proteinExistence type="inferred from homology"/>
<protein>
    <submittedName>
        <fullName evidence="7">7TM chemoreceptor</fullName>
    </submittedName>
</protein>
<accession>A0A0C2GDM1</accession>
<keyword evidence="7" id="KW-0675">Receptor</keyword>
<evidence type="ECO:0000256" key="4">
    <source>
        <dbReference type="ARBA" id="ARBA00022989"/>
    </source>
</evidence>
<evidence type="ECO:0000256" key="5">
    <source>
        <dbReference type="ARBA" id="ARBA00023136"/>
    </source>
</evidence>
<dbReference type="SUPFAM" id="SSF81321">
    <property type="entry name" value="Family A G protein-coupled receptor-like"/>
    <property type="match status" value="1"/>
</dbReference>
<feature type="transmembrane region" description="Helical" evidence="6">
    <location>
        <begin position="6"/>
        <end position="27"/>
    </location>
</feature>
<sequence>MLNTFIFLLHILPNVIGLLLNAVLFWVARYRSPHAIKKYSILILNFAICDFFACLTSLFVCQRIIPYGTSLFYLSEGPCQYFGARTCYVSYSIMLHLYAHTLYSILLSFSFRYYVLNYRPPSRIMLKFVILLIYSPSFIQMVLFSFADDPPEMVEPLLRAKYPHYNMTGRTISGNLNVFEWKALFTILHMTLPITPVYICILILRRRIVRHLTVAIMSTKTKLLHQQLLKALSWQACLPFFYLYAVLSYACGQLGIYHHPYIEHSTFISVGFIPALSPITSLYFVRPYRAYIRHILVRKEKKPHFKETSTLPESHSSKFFTL</sequence>
<feature type="transmembrane region" description="Helical" evidence="6">
    <location>
        <begin position="39"/>
        <end position="65"/>
    </location>
</feature>
<evidence type="ECO:0000256" key="1">
    <source>
        <dbReference type="ARBA" id="ARBA00004141"/>
    </source>
</evidence>
<keyword evidence="5 6" id="KW-0472">Membrane</keyword>
<evidence type="ECO:0000256" key="3">
    <source>
        <dbReference type="ARBA" id="ARBA00022692"/>
    </source>
</evidence>
<dbReference type="EMBL" id="KN732178">
    <property type="protein sequence ID" value="KIH59250.1"/>
    <property type="molecule type" value="Genomic_DNA"/>
</dbReference>
<dbReference type="GO" id="GO:0016020">
    <property type="term" value="C:membrane"/>
    <property type="evidence" value="ECO:0007669"/>
    <property type="project" value="UniProtKB-SubCell"/>
</dbReference>
<dbReference type="AlphaFoldDB" id="A0A0C2GDM1"/>
<dbReference type="Pfam" id="PF10317">
    <property type="entry name" value="7TM_GPCR_Srd"/>
    <property type="match status" value="1"/>
</dbReference>
<keyword evidence="4 6" id="KW-1133">Transmembrane helix</keyword>
<feature type="transmembrane region" description="Helical" evidence="6">
    <location>
        <begin position="267"/>
        <end position="285"/>
    </location>
</feature>
<feature type="transmembrane region" description="Helical" evidence="6">
    <location>
        <begin position="183"/>
        <end position="204"/>
    </location>
</feature>
<feature type="transmembrane region" description="Helical" evidence="6">
    <location>
        <begin position="97"/>
        <end position="116"/>
    </location>
</feature>
<comment type="similarity">
    <text evidence="2">Belongs to the nematode receptor-like protein srd family.</text>
</comment>